<dbReference type="PANTHER" id="PTHR33925">
    <property type="entry name" value="PLASTID DIVISION PROTEIN CDP1, CHLOROPLASTIC-RELATED"/>
    <property type="match status" value="1"/>
</dbReference>
<keyword evidence="6" id="KW-1185">Reference proteome</keyword>
<dbReference type="AlphaFoldDB" id="W1PMY8"/>
<evidence type="ECO:0000256" key="1">
    <source>
        <dbReference type="SAM" id="MobiDB-lite"/>
    </source>
</evidence>
<gene>
    <name evidence="5" type="ORF">AMTR_s00029p00059460</name>
</gene>
<evidence type="ECO:0000313" key="6">
    <source>
        <dbReference type="Proteomes" id="UP000017836"/>
    </source>
</evidence>
<dbReference type="OMA" id="IVKSVMH"/>
<dbReference type="HOGENOM" id="CLU_017942_1_0_1"/>
<sequence length="859" mass="95240">MLNSEVVRSSCMASAHSMLSISTSCPFNGAFEETRRASTVYSLSGKTSFHIGRFLSGPSLDLDKRHLRGSKVNGTGRLKVTEAQTVENGEIRKTVEIPVSCYQIVGVPGQAEKDEIVKSVLELKSAEVEEGYTMDAVVSRQDLLMDVRDKLLFEPEYAGNIKENVPPKSSLCIPWAWLPGALCLLQEVGEEKMVLEIGRSALQHQDDKPYVHDVLLSMALAECSIAKSGFEKGKVAQGFEALARGQYLLRSKISLGKIPLLAQIEESLEELAPACTLEFLSMPHTPENAERRRGAIAALRELLRQGLEVETSCRVRDWPCFLGQATSKLMATEIVDLLSWDTLSLTRKNKKSLESQNQRVVIDFNCFYIAMLAHVALGFLSRQTDLIQKAKTICECLEASEGINLKFEEALCSFLLGQGGELVAAEWLAKLETNVNPTFQNVRLAKSGKEDKSNTSAYHSLVATVSYARRPAEIDQEKWLKDSVLGVFADTHDCSPSLVNFFRAEKRSPLDSKQKKKADQSTTGSLRSSSLGGPFPTDHKLGVSDDTLRPLSSVLHVGAAVKRLTPANMQSQISLGKANSNHNSQSVQMKRNFGNYRRKLWESWWASEGVAGRLCFSTFLGCCMFGTFKLLSLQVGRNRIPNWYSNQSTICTSAFACTRDQSLDPKIAPISVSKGGIGTRINGLILFFKKQLKHPLNAGPSQNLWPVDDLSALNKAPTGGSVLLKREMPFEEAEALVKQWQNIKSEALGPNHHIHCLPEILAESMLSQWQALAESARLRSCFWRFLLLQVSILRAEIVSDGIGWEMAEIEAVLEEAAELIDESQPKNPNYYSTYQIRYVLKRQYDGTWKFCGGGIQTPA</sequence>
<dbReference type="InterPro" id="IPR044685">
    <property type="entry name" value="CPD1-like"/>
</dbReference>
<dbReference type="Pfam" id="PF25515">
    <property type="entry name" value="Arm_PDR"/>
    <property type="match status" value="1"/>
</dbReference>
<dbReference type="Gramene" id="ERN09423">
    <property type="protein sequence ID" value="ERN09423"/>
    <property type="gene ID" value="AMTR_s00029p00059460"/>
</dbReference>
<feature type="region of interest" description="Disordered" evidence="1">
    <location>
        <begin position="509"/>
        <end position="539"/>
    </location>
</feature>
<feature type="compositionally biased region" description="Basic and acidic residues" evidence="1">
    <location>
        <begin position="509"/>
        <end position="519"/>
    </location>
</feature>
<dbReference type="InterPro" id="IPR025344">
    <property type="entry name" value="CDP1-like_IMS"/>
</dbReference>
<organism evidence="5 6">
    <name type="scientific">Amborella trichopoda</name>
    <dbReference type="NCBI Taxonomy" id="13333"/>
    <lineage>
        <taxon>Eukaryota</taxon>
        <taxon>Viridiplantae</taxon>
        <taxon>Streptophyta</taxon>
        <taxon>Embryophyta</taxon>
        <taxon>Tracheophyta</taxon>
        <taxon>Spermatophyta</taxon>
        <taxon>Magnoliopsida</taxon>
        <taxon>Amborellales</taxon>
        <taxon>Amborellaceae</taxon>
        <taxon>Amborella</taxon>
    </lineage>
</organism>
<protein>
    <submittedName>
        <fullName evidence="5">Uncharacterized protein</fullName>
    </submittedName>
</protein>
<dbReference type="Proteomes" id="UP000017836">
    <property type="component" value="Unassembled WGS sequence"/>
</dbReference>
<name>W1PMY8_AMBTC</name>
<feature type="domain" description="Plastid division protein CDP1-like IMS" evidence="2">
    <location>
        <begin position="733"/>
        <end position="850"/>
    </location>
</feature>
<feature type="domain" description="Plastid division protein CDP1-like 1st alpha solenoid" evidence="4">
    <location>
        <begin position="173"/>
        <end position="318"/>
    </location>
</feature>
<dbReference type="PANTHER" id="PTHR33925:SF2">
    <property type="entry name" value="PLASTID DIVISION PROTEIN CDP1, CHLOROPLASTIC"/>
    <property type="match status" value="1"/>
</dbReference>
<proteinExistence type="predicted"/>
<reference evidence="6" key="1">
    <citation type="journal article" date="2013" name="Science">
        <title>The Amborella genome and the evolution of flowering plants.</title>
        <authorList>
            <consortium name="Amborella Genome Project"/>
        </authorList>
    </citation>
    <scope>NUCLEOTIDE SEQUENCE [LARGE SCALE GENOMIC DNA]</scope>
</reference>
<dbReference type="Pfam" id="PF13355">
    <property type="entry name" value="ARC6-like_IMS"/>
    <property type="match status" value="1"/>
</dbReference>
<evidence type="ECO:0000259" key="4">
    <source>
        <dbReference type="Pfam" id="PF25515"/>
    </source>
</evidence>
<evidence type="ECO:0000259" key="3">
    <source>
        <dbReference type="Pfam" id="PF23468"/>
    </source>
</evidence>
<feature type="compositionally biased region" description="Low complexity" evidence="1">
    <location>
        <begin position="521"/>
        <end position="533"/>
    </location>
</feature>
<dbReference type="GO" id="GO:0009706">
    <property type="term" value="C:chloroplast inner membrane"/>
    <property type="evidence" value="ECO:0000318"/>
    <property type="project" value="GO_Central"/>
</dbReference>
<dbReference type="InterPro" id="IPR058032">
    <property type="entry name" value="CDP1-like_a_solenoid_1"/>
</dbReference>
<dbReference type="EMBL" id="KI392980">
    <property type="protein sequence ID" value="ERN09423.1"/>
    <property type="molecule type" value="Genomic_DNA"/>
</dbReference>
<dbReference type="InterPro" id="IPR057137">
    <property type="entry name" value="CDP1-like_a_solenoid_2"/>
</dbReference>
<evidence type="ECO:0000313" key="5">
    <source>
        <dbReference type="EMBL" id="ERN09423.1"/>
    </source>
</evidence>
<feature type="domain" description="Plastid division protein CDP1-like 2nd alpha solenoid" evidence="3">
    <location>
        <begin position="364"/>
        <end position="505"/>
    </location>
</feature>
<dbReference type="GO" id="GO:0010020">
    <property type="term" value="P:chloroplast fission"/>
    <property type="evidence" value="ECO:0000318"/>
    <property type="project" value="GO_Central"/>
</dbReference>
<accession>W1PMY8</accession>
<evidence type="ECO:0000259" key="2">
    <source>
        <dbReference type="Pfam" id="PF13355"/>
    </source>
</evidence>
<dbReference type="Pfam" id="PF23468">
    <property type="entry name" value="ARC6"/>
    <property type="match status" value="1"/>
</dbReference>
<dbReference type="STRING" id="13333.W1PMY8"/>
<dbReference type="eggNOG" id="ENOG502QT67">
    <property type="taxonomic scope" value="Eukaryota"/>
</dbReference>